<accession>A0A4S8LZU6</accession>
<dbReference type="AlphaFoldDB" id="A0A4S8LZU6"/>
<dbReference type="Proteomes" id="UP000297245">
    <property type="component" value="Unassembled WGS sequence"/>
</dbReference>
<gene>
    <name evidence="1" type="ORF">K435DRAFT_798279</name>
</gene>
<evidence type="ECO:0000313" key="1">
    <source>
        <dbReference type="EMBL" id="THU95276.1"/>
    </source>
</evidence>
<sequence length="407" mass="45498">MTFERNIQNKGYLLNKNRKEIRVSNQQIQLVPSTVKPSFTMQSTTSPAAKHSCSSCSTHDHSLEGCHPLSGNGATAWILANQPDVTSFQPTSNCTELVPYRPSPFPPLEGKPVQGSTPIDPITGALLGFNRENLIDILHLAFPDPYIRAIITHAFRDSILSQPLSDDQLMVFRDETGQTTHIFFSVETADRIWSDLRSLGPMVLSATNLSDPSAPIPLAYSRDFNNLEWVQSDFSRLIPHITFAGSDNLLCSIFGSTRQSMQQIYTLIQFVAQKYALWIVHQVRNSISRGYLSICNWGSYFGLTHDETLTRLTRKSMARLNAEKKLARRRSEKAKLRKARSDEDVTMGLVLHPTASLPGQQGLLTPYTLDQPGWSIDAYAPSADVHMADEDFGKMMVDAATSFNREF</sequence>
<proteinExistence type="predicted"/>
<keyword evidence="2" id="KW-1185">Reference proteome</keyword>
<dbReference type="EMBL" id="ML179204">
    <property type="protein sequence ID" value="THU95276.1"/>
    <property type="molecule type" value="Genomic_DNA"/>
</dbReference>
<protein>
    <submittedName>
        <fullName evidence="1">Uncharacterized protein</fullName>
    </submittedName>
</protein>
<reference evidence="1 2" key="1">
    <citation type="journal article" date="2019" name="Nat. Ecol. Evol.">
        <title>Megaphylogeny resolves global patterns of mushroom evolution.</title>
        <authorList>
            <person name="Varga T."/>
            <person name="Krizsan K."/>
            <person name="Foldi C."/>
            <person name="Dima B."/>
            <person name="Sanchez-Garcia M."/>
            <person name="Sanchez-Ramirez S."/>
            <person name="Szollosi G.J."/>
            <person name="Szarkandi J.G."/>
            <person name="Papp V."/>
            <person name="Albert L."/>
            <person name="Andreopoulos W."/>
            <person name="Angelini C."/>
            <person name="Antonin V."/>
            <person name="Barry K.W."/>
            <person name="Bougher N.L."/>
            <person name="Buchanan P."/>
            <person name="Buyck B."/>
            <person name="Bense V."/>
            <person name="Catcheside P."/>
            <person name="Chovatia M."/>
            <person name="Cooper J."/>
            <person name="Damon W."/>
            <person name="Desjardin D."/>
            <person name="Finy P."/>
            <person name="Geml J."/>
            <person name="Haridas S."/>
            <person name="Hughes K."/>
            <person name="Justo A."/>
            <person name="Karasinski D."/>
            <person name="Kautmanova I."/>
            <person name="Kiss B."/>
            <person name="Kocsube S."/>
            <person name="Kotiranta H."/>
            <person name="LaButti K.M."/>
            <person name="Lechner B.E."/>
            <person name="Liimatainen K."/>
            <person name="Lipzen A."/>
            <person name="Lukacs Z."/>
            <person name="Mihaltcheva S."/>
            <person name="Morgado L.N."/>
            <person name="Niskanen T."/>
            <person name="Noordeloos M.E."/>
            <person name="Ohm R.A."/>
            <person name="Ortiz-Santana B."/>
            <person name="Ovrebo C."/>
            <person name="Racz N."/>
            <person name="Riley R."/>
            <person name="Savchenko A."/>
            <person name="Shiryaev A."/>
            <person name="Soop K."/>
            <person name="Spirin V."/>
            <person name="Szebenyi C."/>
            <person name="Tomsovsky M."/>
            <person name="Tulloss R.E."/>
            <person name="Uehling J."/>
            <person name="Grigoriev I.V."/>
            <person name="Vagvolgyi C."/>
            <person name="Papp T."/>
            <person name="Martin F.M."/>
            <person name="Miettinen O."/>
            <person name="Hibbett D.S."/>
            <person name="Nagy L.G."/>
        </authorList>
    </citation>
    <scope>NUCLEOTIDE SEQUENCE [LARGE SCALE GENOMIC DNA]</scope>
    <source>
        <strain evidence="1 2">CBS 962.96</strain>
    </source>
</reference>
<evidence type="ECO:0000313" key="2">
    <source>
        <dbReference type="Proteomes" id="UP000297245"/>
    </source>
</evidence>
<dbReference type="OrthoDB" id="2970804at2759"/>
<organism evidence="1 2">
    <name type="scientific">Dendrothele bispora (strain CBS 962.96)</name>
    <dbReference type="NCBI Taxonomy" id="1314807"/>
    <lineage>
        <taxon>Eukaryota</taxon>
        <taxon>Fungi</taxon>
        <taxon>Dikarya</taxon>
        <taxon>Basidiomycota</taxon>
        <taxon>Agaricomycotina</taxon>
        <taxon>Agaricomycetes</taxon>
        <taxon>Agaricomycetidae</taxon>
        <taxon>Agaricales</taxon>
        <taxon>Agaricales incertae sedis</taxon>
        <taxon>Dendrothele</taxon>
    </lineage>
</organism>
<name>A0A4S8LZU6_DENBC</name>